<feature type="compositionally biased region" description="Polar residues" evidence="6">
    <location>
        <begin position="486"/>
        <end position="496"/>
    </location>
</feature>
<dbReference type="PROSITE" id="PS50006">
    <property type="entry name" value="FHA_DOMAIN"/>
    <property type="match status" value="1"/>
</dbReference>
<dbReference type="InterPro" id="IPR000253">
    <property type="entry name" value="FHA_dom"/>
</dbReference>
<evidence type="ECO:0000256" key="2">
    <source>
        <dbReference type="ARBA" id="ARBA00022763"/>
    </source>
</evidence>
<feature type="compositionally biased region" description="Low complexity" evidence="6">
    <location>
        <begin position="408"/>
        <end position="419"/>
    </location>
</feature>
<feature type="region of interest" description="Disordered" evidence="6">
    <location>
        <begin position="695"/>
        <end position="716"/>
    </location>
</feature>
<keyword evidence="9" id="KW-1185">Reference proteome</keyword>
<dbReference type="Pfam" id="PF00498">
    <property type="entry name" value="FHA"/>
    <property type="match status" value="1"/>
</dbReference>
<comment type="caution">
    <text evidence="8">The sequence shown here is derived from an EMBL/GenBank/DDBJ whole genome shotgun (WGS) entry which is preliminary data.</text>
</comment>
<evidence type="ECO:0000313" key="9">
    <source>
        <dbReference type="Proteomes" id="UP000646827"/>
    </source>
</evidence>
<dbReference type="GO" id="GO:0030870">
    <property type="term" value="C:Mre11 complex"/>
    <property type="evidence" value="ECO:0007669"/>
    <property type="project" value="InterPro"/>
</dbReference>
<dbReference type="GO" id="GO:0000724">
    <property type="term" value="P:double-strand break repair via homologous recombination"/>
    <property type="evidence" value="ECO:0007669"/>
    <property type="project" value="TreeGrafter"/>
</dbReference>
<evidence type="ECO:0000256" key="3">
    <source>
        <dbReference type="ARBA" id="ARBA00023204"/>
    </source>
</evidence>
<dbReference type="PANTHER" id="PTHR12162">
    <property type="entry name" value="NIBRIN-RELATED"/>
    <property type="match status" value="1"/>
</dbReference>
<dbReference type="EMBL" id="JAEPRB010000062">
    <property type="protein sequence ID" value="KAG2223398.1"/>
    <property type="molecule type" value="Genomic_DNA"/>
</dbReference>
<dbReference type="SUPFAM" id="SSF49879">
    <property type="entry name" value="SMAD/FHA domain"/>
    <property type="match status" value="1"/>
</dbReference>
<dbReference type="Gene3D" id="3.40.50.10980">
    <property type="entry name" value="Nibrin, BRCT2 domain"/>
    <property type="match status" value="1"/>
</dbReference>
<evidence type="ECO:0000256" key="6">
    <source>
        <dbReference type="SAM" id="MobiDB-lite"/>
    </source>
</evidence>
<evidence type="ECO:0000256" key="5">
    <source>
        <dbReference type="ARBA" id="ARBA00044757"/>
    </source>
</evidence>
<keyword evidence="3" id="KW-0234">DNA repair</keyword>
<evidence type="ECO:0000256" key="1">
    <source>
        <dbReference type="ARBA" id="ARBA00004123"/>
    </source>
</evidence>
<dbReference type="Pfam" id="PF16508">
    <property type="entry name" value="NIBRIN_BRCT_II"/>
    <property type="match status" value="1"/>
</dbReference>
<feature type="compositionally biased region" description="Basic residues" evidence="6">
    <location>
        <begin position="580"/>
        <end position="592"/>
    </location>
</feature>
<dbReference type="OrthoDB" id="552194at2759"/>
<dbReference type="PANTHER" id="PTHR12162:SF0">
    <property type="entry name" value="NIBRIN"/>
    <property type="match status" value="1"/>
</dbReference>
<dbReference type="Proteomes" id="UP000646827">
    <property type="component" value="Unassembled WGS sequence"/>
</dbReference>
<feature type="region of interest" description="Disordered" evidence="6">
    <location>
        <begin position="321"/>
        <end position="366"/>
    </location>
</feature>
<comment type="similarity">
    <text evidence="5">Belongs to the Nibrin family.</text>
</comment>
<feature type="compositionally biased region" description="Polar residues" evidence="6">
    <location>
        <begin position="321"/>
        <end position="342"/>
    </location>
</feature>
<feature type="compositionally biased region" description="Low complexity" evidence="6">
    <location>
        <begin position="564"/>
        <end position="579"/>
    </location>
</feature>
<dbReference type="Gene3D" id="2.60.200.20">
    <property type="match status" value="1"/>
</dbReference>
<keyword evidence="4" id="KW-0539">Nucleus</keyword>
<dbReference type="InterPro" id="IPR040227">
    <property type="entry name" value="Nibrin-rel"/>
</dbReference>
<evidence type="ECO:0000313" key="8">
    <source>
        <dbReference type="EMBL" id="KAG2223398.1"/>
    </source>
</evidence>
<feature type="domain" description="FHA" evidence="7">
    <location>
        <begin position="26"/>
        <end position="86"/>
    </location>
</feature>
<name>A0A8H7S7B8_9FUNG</name>
<dbReference type="InterPro" id="IPR043014">
    <property type="entry name" value="Nibrin_BRCT2_sf"/>
</dbReference>
<dbReference type="GO" id="GO:0003684">
    <property type="term" value="F:damaged DNA binding"/>
    <property type="evidence" value="ECO:0007669"/>
    <property type="project" value="TreeGrafter"/>
</dbReference>
<protein>
    <recommendedName>
        <fullName evidence="7">FHA domain-containing protein</fullName>
    </recommendedName>
</protein>
<dbReference type="CDD" id="cd22667">
    <property type="entry name" value="FHA_NBN"/>
    <property type="match status" value="1"/>
</dbReference>
<gene>
    <name evidence="8" type="ORF">INT45_002893</name>
</gene>
<organism evidence="8 9">
    <name type="scientific">Circinella minor</name>
    <dbReference type="NCBI Taxonomy" id="1195481"/>
    <lineage>
        <taxon>Eukaryota</taxon>
        <taxon>Fungi</taxon>
        <taxon>Fungi incertae sedis</taxon>
        <taxon>Mucoromycota</taxon>
        <taxon>Mucoromycotina</taxon>
        <taxon>Mucoromycetes</taxon>
        <taxon>Mucorales</taxon>
        <taxon>Lichtheimiaceae</taxon>
        <taxon>Circinella</taxon>
    </lineage>
</organism>
<keyword evidence="2" id="KW-0227">DNA damage</keyword>
<feature type="region of interest" description="Disordered" evidence="6">
    <location>
        <begin position="382"/>
        <end position="609"/>
    </location>
</feature>
<proteinExistence type="inferred from homology"/>
<sequence length="737" mass="83012">MWFLYKLDEQNQNTGEKILARPGCEYTIGRKGTFITFNDKSVSRSHAKIIIGEQNSRDAFNKHFIPEVRLTDQNSKYGTFLNTIQVETESVLANRDMIKFGSLNSALRLVWESVVICVPSMSNSDKVAIAKLACHAKRIISIQWLKALLDQNDGTFTWPDESNYFPPIPSSISNIKKEDCEPKPERGSLFSNLEFRIFDKDQFDRYTPIIKSAGGTSKLCSLRVLYSINELCESNRVIVTPPERCQEQFNEIVGKLAKKHKRTIEGNEISDAIIACSRSKYCNPTIPEDERTYSILESSIVLNDYNDEKQEEDDIVIMSDLPSSLPSRSMTPSHADVESTSMGDFFDDLLGEPDTLPDYPSAPQAPPLTFLREVELNDGANHRRQHSNNSYDAPSDSELAVPEHRAVSNKQKSNQSRQQLGQESTVPESKNDEEVSEFESSTTRAQPWRQLPGQITNTDVPEVAIEGAETATTRSRNSTRRLPGQLQISATNNNDITAEPTEPTSLIRPTRSRRQLPGTNNALPEPENPPQTSTGLRRTMVRETMDQQPNRFIVNDSSSTVTEPTPSRRQTTLTTTTTIRSRRQNTGARRRTNNNDEFPSLPDTEQDYNQEIPLVPGKKYTAILTGRIICSTPSNNIRPRAQVNQDGDCVNFKRFKKVHRSTPYNAIDFIPAALTQEDRNRLCGMLGAKKNNYYGDEEDELEDSIPSHQSPSVPAEGFGDIEIKVVRATASRRPTRR</sequence>
<comment type="subcellular location">
    <subcellularLocation>
        <location evidence="1">Nucleus</location>
    </subcellularLocation>
</comment>
<dbReference type="InterPro" id="IPR032429">
    <property type="entry name" value="Nibrin_BRCT2"/>
</dbReference>
<dbReference type="AlphaFoldDB" id="A0A8H7S7B8"/>
<evidence type="ECO:0000256" key="4">
    <source>
        <dbReference type="ARBA" id="ARBA00023242"/>
    </source>
</evidence>
<dbReference type="GO" id="GO:0007095">
    <property type="term" value="P:mitotic G2 DNA damage checkpoint signaling"/>
    <property type="evidence" value="ECO:0007669"/>
    <property type="project" value="InterPro"/>
</dbReference>
<dbReference type="InterPro" id="IPR008984">
    <property type="entry name" value="SMAD_FHA_dom_sf"/>
</dbReference>
<reference evidence="8 9" key="1">
    <citation type="submission" date="2020-12" db="EMBL/GenBank/DDBJ databases">
        <title>Metabolic potential, ecology and presence of endohyphal bacteria is reflected in genomic diversity of Mucoromycotina.</title>
        <authorList>
            <person name="Muszewska A."/>
            <person name="Okrasinska A."/>
            <person name="Steczkiewicz K."/>
            <person name="Drgas O."/>
            <person name="Orlowska M."/>
            <person name="Perlinska-Lenart U."/>
            <person name="Aleksandrzak-Piekarczyk T."/>
            <person name="Szatraj K."/>
            <person name="Zielenkiewicz U."/>
            <person name="Pilsyk S."/>
            <person name="Malc E."/>
            <person name="Mieczkowski P."/>
            <person name="Kruszewska J.S."/>
            <person name="Biernat P."/>
            <person name="Pawlowska J."/>
        </authorList>
    </citation>
    <scope>NUCLEOTIDE SEQUENCE [LARGE SCALE GENOMIC DNA]</scope>
    <source>
        <strain evidence="8 9">CBS 142.35</strain>
    </source>
</reference>
<accession>A0A8H7S7B8</accession>
<feature type="compositionally biased region" description="Polar residues" evidence="6">
    <location>
        <begin position="546"/>
        <end position="563"/>
    </location>
</feature>
<evidence type="ECO:0000259" key="7">
    <source>
        <dbReference type="PROSITE" id="PS50006"/>
    </source>
</evidence>